<evidence type="ECO:0000313" key="1">
    <source>
        <dbReference type="EMBL" id="CAL2108639.1"/>
    </source>
</evidence>
<gene>
    <name evidence="1" type="ORF">T190115A13A_80214</name>
</gene>
<sequence length="318" mass="37965">MKLKINLSLDQLVAVSNNFLNRLEDPQELAEALATGNYKHYKGLRYDYFEKIIQYGQVPFQEFKEIVIQDFIKQSAKIWESNHNVYVGEWRKAINLLQHNLFKNITGKENIIQKLREYRWKLNFARKWLINNNYNALYPSWYFDSTRTKQEEIGFYGLHKFWIKHFEHLKETDNHRVKTENNTNQLIIKMDKKYKSQGAGTQKCGQTVLSMILNKTVEEVIDDLGKDKTTCLIKDLKPYLQRNGYEVEFKKIRYFEEVPDSSIIRIEFQGESTNGHFLLKTNGKFYDPHVGVIEYNNEDTRFARAYLRFYPKQQLINQ</sequence>
<dbReference type="Proteomes" id="UP001497602">
    <property type="component" value="Unassembled WGS sequence"/>
</dbReference>
<name>A0ABM9PS46_9FLAO</name>
<proteinExistence type="predicted"/>
<keyword evidence="2" id="KW-1185">Reference proteome</keyword>
<evidence type="ECO:0000313" key="2">
    <source>
        <dbReference type="Proteomes" id="UP001497602"/>
    </source>
</evidence>
<dbReference type="EMBL" id="CAXJRC010000045">
    <property type="protein sequence ID" value="CAL2108639.1"/>
    <property type="molecule type" value="Genomic_DNA"/>
</dbReference>
<organism evidence="1 2">
    <name type="scientific">Tenacibaculum vairaonense</name>
    <dbReference type="NCBI Taxonomy" id="3137860"/>
    <lineage>
        <taxon>Bacteria</taxon>
        <taxon>Pseudomonadati</taxon>
        <taxon>Bacteroidota</taxon>
        <taxon>Flavobacteriia</taxon>
        <taxon>Flavobacteriales</taxon>
        <taxon>Flavobacteriaceae</taxon>
        <taxon>Tenacibaculum</taxon>
    </lineage>
</organism>
<reference evidence="1 2" key="1">
    <citation type="submission" date="2024-05" db="EMBL/GenBank/DDBJ databases">
        <authorList>
            <person name="Duchaud E."/>
        </authorList>
    </citation>
    <scope>NUCLEOTIDE SEQUENCE [LARGE SCALE GENOMIC DNA]</scope>
    <source>
        <strain evidence="1">Ena-SAMPLE-TAB-13-05-2024-13:56:06:370-140305</strain>
    </source>
</reference>
<evidence type="ECO:0008006" key="3">
    <source>
        <dbReference type="Google" id="ProtNLM"/>
    </source>
</evidence>
<comment type="caution">
    <text evidence="1">The sequence shown here is derived from an EMBL/GenBank/DDBJ whole genome shotgun (WGS) entry which is preliminary data.</text>
</comment>
<dbReference type="RefSeq" id="WP_348740231.1">
    <property type="nucleotide sequence ID" value="NZ_CAXJRC010000045.1"/>
</dbReference>
<protein>
    <recommendedName>
        <fullName evidence="3">Zorya protein ZorC EH domain-containing protein</fullName>
    </recommendedName>
</protein>
<accession>A0ABM9PS46</accession>